<dbReference type="InterPro" id="IPR002182">
    <property type="entry name" value="NB-ARC"/>
</dbReference>
<reference evidence="8" key="1">
    <citation type="submission" date="2020-07" db="EMBL/GenBank/DDBJ databases">
        <title>Genome sequence and genetic diversity analysis of an under-domesticated orphan crop, white fonio (Digitaria exilis).</title>
        <authorList>
            <person name="Bennetzen J.L."/>
            <person name="Chen S."/>
            <person name="Ma X."/>
            <person name="Wang X."/>
            <person name="Yssel A.E.J."/>
            <person name="Chaluvadi S.R."/>
            <person name="Johnson M."/>
            <person name="Gangashetty P."/>
            <person name="Hamidou F."/>
            <person name="Sanogo M.D."/>
            <person name="Zwaenepoel A."/>
            <person name="Wallace J."/>
            <person name="Van De Peer Y."/>
            <person name="Van Deynze A."/>
        </authorList>
    </citation>
    <scope>NUCLEOTIDE SEQUENCE</scope>
    <source>
        <tissue evidence="8">Leaves</tissue>
    </source>
</reference>
<dbReference type="InterPro" id="IPR055357">
    <property type="entry name" value="LRR_At1g61320_AtMIF1"/>
</dbReference>
<name>A0A835FLX1_9POAL</name>
<dbReference type="InterPro" id="IPR027417">
    <property type="entry name" value="P-loop_NTPase"/>
</dbReference>
<keyword evidence="9" id="KW-1185">Reference proteome</keyword>
<dbReference type="PANTHER" id="PTHR36766">
    <property type="entry name" value="PLANT BROAD-SPECTRUM MILDEW RESISTANCE PROTEIN RPW8"/>
    <property type="match status" value="1"/>
</dbReference>
<feature type="domain" description="R13L1/DRL21-like LRR repeat region" evidence="7">
    <location>
        <begin position="708"/>
        <end position="836"/>
    </location>
</feature>
<dbReference type="AlphaFoldDB" id="A0A835FLX1"/>
<dbReference type="InterPro" id="IPR058922">
    <property type="entry name" value="WHD_DRP"/>
</dbReference>
<dbReference type="SUPFAM" id="SSF52540">
    <property type="entry name" value="P-loop containing nucleoside triphosphate hydrolases"/>
    <property type="match status" value="1"/>
</dbReference>
<dbReference type="SUPFAM" id="SSF52058">
    <property type="entry name" value="L domain-like"/>
    <property type="match status" value="2"/>
</dbReference>
<dbReference type="Pfam" id="PF25019">
    <property type="entry name" value="LRR_R13L1-DRL21"/>
    <property type="match status" value="1"/>
</dbReference>
<dbReference type="InterPro" id="IPR036388">
    <property type="entry name" value="WH-like_DNA-bd_sf"/>
</dbReference>
<dbReference type="Pfam" id="PF23622">
    <property type="entry name" value="LRR_At1g61320_AtMIF1"/>
    <property type="match status" value="1"/>
</dbReference>
<organism evidence="8 9">
    <name type="scientific">Digitaria exilis</name>
    <dbReference type="NCBI Taxonomy" id="1010633"/>
    <lineage>
        <taxon>Eukaryota</taxon>
        <taxon>Viridiplantae</taxon>
        <taxon>Streptophyta</taxon>
        <taxon>Embryophyta</taxon>
        <taxon>Tracheophyta</taxon>
        <taxon>Spermatophyta</taxon>
        <taxon>Magnoliopsida</taxon>
        <taxon>Liliopsida</taxon>
        <taxon>Poales</taxon>
        <taxon>Poaceae</taxon>
        <taxon>PACMAD clade</taxon>
        <taxon>Panicoideae</taxon>
        <taxon>Panicodae</taxon>
        <taxon>Paniceae</taxon>
        <taxon>Anthephorinae</taxon>
        <taxon>Digitaria</taxon>
    </lineage>
</organism>
<feature type="domain" description="At1g61320/AtMIF1 LRR" evidence="6">
    <location>
        <begin position="943"/>
        <end position="1040"/>
    </location>
</feature>
<feature type="domain" description="NB-ARC" evidence="4">
    <location>
        <begin position="222"/>
        <end position="381"/>
    </location>
</feature>
<dbReference type="PANTHER" id="PTHR36766:SF40">
    <property type="entry name" value="DISEASE RESISTANCE PROTEIN RGA3"/>
    <property type="match status" value="1"/>
</dbReference>
<keyword evidence="2" id="KW-0611">Plant defense</keyword>
<dbReference type="GO" id="GO:0043531">
    <property type="term" value="F:ADP binding"/>
    <property type="evidence" value="ECO:0007669"/>
    <property type="project" value="InterPro"/>
</dbReference>
<evidence type="ECO:0000259" key="5">
    <source>
        <dbReference type="Pfam" id="PF23559"/>
    </source>
</evidence>
<dbReference type="Gene3D" id="1.10.10.10">
    <property type="entry name" value="Winged helix-like DNA-binding domain superfamily/Winged helix DNA-binding domain"/>
    <property type="match status" value="1"/>
</dbReference>
<evidence type="ECO:0000313" key="9">
    <source>
        <dbReference type="Proteomes" id="UP000636709"/>
    </source>
</evidence>
<evidence type="ECO:0000256" key="2">
    <source>
        <dbReference type="ARBA" id="ARBA00022821"/>
    </source>
</evidence>
<dbReference type="Pfam" id="PF23559">
    <property type="entry name" value="WHD_DRP"/>
    <property type="match status" value="1"/>
</dbReference>
<keyword evidence="1" id="KW-0433">Leucine-rich repeat</keyword>
<sequence>MVEAVVGWLVCPIIKIVMDKAKSCASDRIRWLSSDGVPKALDRLQSSLCQLRTVTTAVQQAQRLGSPSRRGGGGGGGNLRSWLQQLMDAVYEAQDVLDDFDDSVSPPESPVRRVGRRIFGADERVNRLKEVVDKLDAIHAGLQTLLAATGTLASATSAVAREPSSGSHRGGHGSSSATGPMRHHEDAVFGREKELREMVSWLVSVSPAADANARSGSPVVPVAAIVGHGGMGKTTLAQLLFQDEEVGSAFDLKIWVNPAAMDNEIELAKQILQSANVDAPDSMRSFHWLQTKLQERVSSRKFLLVIDDVWNREDMDEIGYRDMWSKVLAPLSHGKTAKGSKIVVTTRQKIVATSLNAREIYLGDLPADDIWSLFTRYAFGDEDVDKQPPDLRAIGRKIAEKLRGSPFAAKAVGQMLVGRRSVTHWTKVLEMDGFDDVSKTLELCYHNLPEHLQPCFAICSLFPKNWKFKRDKLVKIWMALDFIQADSGSGKPRKLEDVGSDYFDQLVDRSFFHRQKVGRRWRYYYIHDLMHDLADKVARFDCLRVEDAKRKIPDTVRHLSVSSDTVAQLKGRCDLKRLRTFLILKNPSSSLDQLPGDLFTELRSLRVLGLEGCNIIRLSERIGTLKYLRYLALCKSITKLPQAVTRLYRLQTLSSPKGSGLEVPEDIVNLKRLRHLDMDTSKITGIGKLVHLQGSIKFHVKNEKGHTLGDLDGMSGLRKELHILNLDVVMNQQEACQAGLNKKENVKVLELEWNSTGKSVPSVEAKVLDGLEPHQHVKKLLIRRYHGDRSPDWLNTSLKVSAFYFKYLHLINCRKWEVLPPLGQLQCLKVLQLKEMCSVKKISADFYGTNPIAFPSLEELEFDDMPQWIEWTQEKNIDVLPKLRKLKLLNCPELIKVPHLPLSVRKVSVKNTGFVSQLKLYPLSSKACKFALDTSSATVLTDGLLHQQQVEAIAILTLRNCQDVKFEELQALTSLKKLQISHSNINDEQLHSCLRRLQALTWLEISNCGNITCLPQMESPDGLTKIRELNIQQCSKFSSLQSLPSFLALEIMLIENCSKITMESFPANFNNGSLRKLSIMNCTELESLPRGFPSSLQVLQLIGCKPTLMNQLRLEDGPDWDKVASIPMKQIS</sequence>
<evidence type="ECO:0000313" key="8">
    <source>
        <dbReference type="EMBL" id="KAF8765623.1"/>
    </source>
</evidence>
<dbReference type="Pfam" id="PF00931">
    <property type="entry name" value="NB-ARC"/>
    <property type="match status" value="1"/>
</dbReference>
<proteinExistence type="predicted"/>
<dbReference type="GO" id="GO:0006952">
    <property type="term" value="P:defense response"/>
    <property type="evidence" value="ECO:0007669"/>
    <property type="project" value="UniProtKB-KW"/>
</dbReference>
<dbReference type="Gene3D" id="3.40.50.300">
    <property type="entry name" value="P-loop containing nucleotide triphosphate hydrolases"/>
    <property type="match status" value="1"/>
</dbReference>
<dbReference type="InterPro" id="IPR032675">
    <property type="entry name" value="LRR_dom_sf"/>
</dbReference>
<gene>
    <name evidence="8" type="ORF">HU200_008114</name>
</gene>
<dbReference type="Gene3D" id="1.20.5.4130">
    <property type="match status" value="1"/>
</dbReference>
<protein>
    <submittedName>
        <fullName evidence="8">Uncharacterized protein</fullName>
    </submittedName>
</protein>
<dbReference type="EMBL" id="JACEFO010000544">
    <property type="protein sequence ID" value="KAF8765623.1"/>
    <property type="molecule type" value="Genomic_DNA"/>
</dbReference>
<evidence type="ECO:0000259" key="6">
    <source>
        <dbReference type="Pfam" id="PF23622"/>
    </source>
</evidence>
<accession>A0A835FLX1</accession>
<dbReference type="InterPro" id="IPR056789">
    <property type="entry name" value="LRR_R13L1-DRL21"/>
</dbReference>
<evidence type="ECO:0000256" key="3">
    <source>
        <dbReference type="SAM" id="MobiDB-lite"/>
    </source>
</evidence>
<dbReference type="Gene3D" id="3.80.10.10">
    <property type="entry name" value="Ribonuclease Inhibitor"/>
    <property type="match status" value="2"/>
</dbReference>
<evidence type="ECO:0000259" key="4">
    <source>
        <dbReference type="Pfam" id="PF00931"/>
    </source>
</evidence>
<dbReference type="OrthoDB" id="431454at2759"/>
<comment type="caution">
    <text evidence="8">The sequence shown here is derived from an EMBL/GenBank/DDBJ whole genome shotgun (WGS) entry which is preliminary data.</text>
</comment>
<evidence type="ECO:0000259" key="7">
    <source>
        <dbReference type="Pfam" id="PF25019"/>
    </source>
</evidence>
<feature type="region of interest" description="Disordered" evidence="3">
    <location>
        <begin position="157"/>
        <end position="184"/>
    </location>
</feature>
<evidence type="ECO:0000256" key="1">
    <source>
        <dbReference type="ARBA" id="ARBA00022614"/>
    </source>
</evidence>
<dbReference type="PRINTS" id="PR00364">
    <property type="entry name" value="DISEASERSIST"/>
</dbReference>
<dbReference type="Proteomes" id="UP000636709">
    <property type="component" value="Unassembled WGS sequence"/>
</dbReference>
<feature type="domain" description="Disease resistance protein winged helix" evidence="5">
    <location>
        <begin position="461"/>
        <end position="534"/>
    </location>
</feature>